<evidence type="ECO:0000313" key="3">
    <source>
        <dbReference type="Proteomes" id="UP000641386"/>
    </source>
</evidence>
<comment type="caution">
    <text evidence="2">The sequence shown here is derived from an EMBL/GenBank/DDBJ whole genome shotgun (WGS) entry which is preliminary data.</text>
</comment>
<feature type="compositionally biased region" description="Basic residues" evidence="1">
    <location>
        <begin position="51"/>
        <end position="61"/>
    </location>
</feature>
<organism evidence="2 3">
    <name type="scientific">Streptomyces spiralis</name>
    <dbReference type="NCBI Taxonomy" id="66376"/>
    <lineage>
        <taxon>Bacteria</taxon>
        <taxon>Bacillati</taxon>
        <taxon>Actinomycetota</taxon>
        <taxon>Actinomycetes</taxon>
        <taxon>Kitasatosporales</taxon>
        <taxon>Streptomycetaceae</taxon>
        <taxon>Streptomyces</taxon>
    </lineage>
</organism>
<keyword evidence="3" id="KW-1185">Reference proteome</keyword>
<proteinExistence type="predicted"/>
<gene>
    <name evidence="2" type="ORF">GCM10014715_77380</name>
</gene>
<dbReference type="RefSeq" id="WP_189907477.1">
    <property type="nucleotide sequence ID" value="NZ_BNBC01000057.1"/>
</dbReference>
<accession>A0A919AJC1</accession>
<protein>
    <submittedName>
        <fullName evidence="2">Uncharacterized protein</fullName>
    </submittedName>
</protein>
<evidence type="ECO:0000313" key="2">
    <source>
        <dbReference type="EMBL" id="GHF10122.1"/>
    </source>
</evidence>
<feature type="region of interest" description="Disordered" evidence="1">
    <location>
        <begin position="32"/>
        <end position="61"/>
    </location>
</feature>
<name>A0A919AJC1_9ACTN</name>
<evidence type="ECO:0000256" key="1">
    <source>
        <dbReference type="SAM" id="MobiDB-lite"/>
    </source>
</evidence>
<sequence>MYGYELHQLRSAELRREADRARLVREALRVRRAARRSADQDAPEAEAHSSGPRRHWFTPVA</sequence>
<dbReference type="Proteomes" id="UP000641386">
    <property type="component" value="Unassembled WGS sequence"/>
</dbReference>
<reference evidence="2" key="2">
    <citation type="submission" date="2020-09" db="EMBL/GenBank/DDBJ databases">
        <authorList>
            <person name="Sun Q."/>
            <person name="Ohkuma M."/>
        </authorList>
    </citation>
    <scope>NUCLEOTIDE SEQUENCE</scope>
    <source>
        <strain evidence="2">JCM 3302</strain>
    </source>
</reference>
<dbReference type="AlphaFoldDB" id="A0A919AJC1"/>
<dbReference type="EMBL" id="BNBC01000057">
    <property type="protein sequence ID" value="GHF10122.1"/>
    <property type="molecule type" value="Genomic_DNA"/>
</dbReference>
<reference evidence="2" key="1">
    <citation type="journal article" date="2014" name="Int. J. Syst. Evol. Microbiol.">
        <title>Complete genome sequence of Corynebacterium casei LMG S-19264T (=DSM 44701T), isolated from a smear-ripened cheese.</title>
        <authorList>
            <consortium name="US DOE Joint Genome Institute (JGI-PGF)"/>
            <person name="Walter F."/>
            <person name="Albersmeier A."/>
            <person name="Kalinowski J."/>
            <person name="Ruckert C."/>
        </authorList>
    </citation>
    <scope>NUCLEOTIDE SEQUENCE</scope>
    <source>
        <strain evidence="2">JCM 3302</strain>
    </source>
</reference>